<evidence type="ECO:0000313" key="5">
    <source>
        <dbReference type="Proteomes" id="UP001153555"/>
    </source>
</evidence>
<dbReference type="Gene3D" id="3.10.10.10">
    <property type="entry name" value="HIV Type 1 Reverse Transcriptase, subunit A, domain 1"/>
    <property type="match status" value="1"/>
</dbReference>
<dbReference type="Pfam" id="PF00078">
    <property type="entry name" value="RVT_1"/>
    <property type="match status" value="1"/>
</dbReference>
<dbReference type="AlphaFoldDB" id="A0A9N7N930"/>
<feature type="non-terminal residue" evidence="4">
    <location>
        <position position="1"/>
    </location>
</feature>
<dbReference type="Gene3D" id="3.10.20.370">
    <property type="match status" value="1"/>
</dbReference>
<dbReference type="PANTHER" id="PTHR37984">
    <property type="entry name" value="PROTEIN CBG26694"/>
    <property type="match status" value="1"/>
</dbReference>
<feature type="compositionally biased region" description="Polar residues" evidence="2">
    <location>
        <begin position="395"/>
        <end position="423"/>
    </location>
</feature>
<evidence type="ECO:0000259" key="3">
    <source>
        <dbReference type="PROSITE" id="PS50878"/>
    </source>
</evidence>
<evidence type="ECO:0000256" key="2">
    <source>
        <dbReference type="SAM" id="MobiDB-lite"/>
    </source>
</evidence>
<comment type="caution">
    <text evidence="4">The sequence shown here is derived from an EMBL/GenBank/DDBJ whole genome shotgun (WGS) entry which is preliminary data.</text>
</comment>
<name>A0A9N7N930_STRHE</name>
<feature type="compositionally biased region" description="Polar residues" evidence="2">
    <location>
        <begin position="1"/>
        <end position="12"/>
    </location>
</feature>
<evidence type="ECO:0000256" key="1">
    <source>
        <dbReference type="ARBA" id="ARBA00023268"/>
    </source>
</evidence>
<organism evidence="4 5">
    <name type="scientific">Striga hermonthica</name>
    <name type="common">Purple witchweed</name>
    <name type="synonym">Buchnera hermonthica</name>
    <dbReference type="NCBI Taxonomy" id="68872"/>
    <lineage>
        <taxon>Eukaryota</taxon>
        <taxon>Viridiplantae</taxon>
        <taxon>Streptophyta</taxon>
        <taxon>Embryophyta</taxon>
        <taxon>Tracheophyta</taxon>
        <taxon>Spermatophyta</taxon>
        <taxon>Magnoliopsida</taxon>
        <taxon>eudicotyledons</taxon>
        <taxon>Gunneridae</taxon>
        <taxon>Pentapetalae</taxon>
        <taxon>asterids</taxon>
        <taxon>lamiids</taxon>
        <taxon>Lamiales</taxon>
        <taxon>Orobanchaceae</taxon>
        <taxon>Buchnereae</taxon>
        <taxon>Striga</taxon>
    </lineage>
</organism>
<feature type="region of interest" description="Disordered" evidence="2">
    <location>
        <begin position="1"/>
        <end position="23"/>
    </location>
</feature>
<dbReference type="Pfam" id="PF17919">
    <property type="entry name" value="RT_RNaseH_2"/>
    <property type="match status" value="1"/>
</dbReference>
<protein>
    <recommendedName>
        <fullName evidence="3">Reverse transcriptase domain-containing protein</fullName>
    </recommendedName>
</protein>
<dbReference type="PROSITE" id="PS50878">
    <property type="entry name" value="RT_POL"/>
    <property type="match status" value="1"/>
</dbReference>
<feature type="region of interest" description="Disordered" evidence="2">
    <location>
        <begin position="372"/>
        <end position="428"/>
    </location>
</feature>
<dbReference type="InterPro" id="IPR000477">
    <property type="entry name" value="RT_dom"/>
</dbReference>
<dbReference type="Gene3D" id="3.30.70.270">
    <property type="match status" value="2"/>
</dbReference>
<reference evidence="4" key="1">
    <citation type="submission" date="2019-12" db="EMBL/GenBank/DDBJ databases">
        <authorList>
            <person name="Scholes J."/>
        </authorList>
    </citation>
    <scope>NUCLEOTIDE SEQUENCE</scope>
</reference>
<dbReference type="InterPro" id="IPR041577">
    <property type="entry name" value="RT_RNaseH_2"/>
</dbReference>
<dbReference type="Pfam" id="PF03732">
    <property type="entry name" value="Retrotrans_gag"/>
    <property type="match status" value="1"/>
</dbReference>
<feature type="region of interest" description="Disordered" evidence="2">
    <location>
        <begin position="330"/>
        <end position="357"/>
    </location>
</feature>
<keyword evidence="5" id="KW-1185">Reference proteome</keyword>
<evidence type="ECO:0000313" key="4">
    <source>
        <dbReference type="EMBL" id="CAA0829423.1"/>
    </source>
</evidence>
<dbReference type="PANTHER" id="PTHR37984:SF5">
    <property type="entry name" value="PROTEIN NYNRIN-LIKE"/>
    <property type="match status" value="1"/>
</dbReference>
<proteinExistence type="predicted"/>
<dbReference type="OrthoDB" id="542221at2759"/>
<dbReference type="EMBL" id="CACSLK010027773">
    <property type="protein sequence ID" value="CAA0829423.1"/>
    <property type="molecule type" value="Genomic_DNA"/>
</dbReference>
<feature type="non-terminal residue" evidence="4">
    <location>
        <position position="916"/>
    </location>
</feature>
<feature type="domain" description="Reverse transcriptase" evidence="3">
    <location>
        <begin position="563"/>
        <end position="761"/>
    </location>
</feature>
<dbReference type="CDD" id="cd01647">
    <property type="entry name" value="RT_LTR"/>
    <property type="match status" value="1"/>
</dbReference>
<keyword evidence="1" id="KW-0511">Multifunctional enzyme</keyword>
<gene>
    <name evidence="4" type="ORF">SHERM_24998</name>
</gene>
<dbReference type="InterPro" id="IPR050951">
    <property type="entry name" value="Retrovirus_Pol_polyprotein"/>
</dbReference>
<accession>A0A9N7N930</accession>
<feature type="compositionally biased region" description="Basic residues" evidence="2">
    <location>
        <begin position="216"/>
        <end position="228"/>
    </location>
</feature>
<sequence length="916" mass="103597">ARSPPNQRSQETGHVYVETDSPLSPELTLEPLTGKIKVPQIGLYDGTSDPDAHLGHYTSWMDLHGATDDLRCRMFSLTLGPKAQKWYYSLPAQSIRRWVQLRSAFRSHFIGAQVCLIPKESITNIVQKDDESLKEYVARFNERVQNMEPCHPETLLVSAISGLKPKSMFRWALCQNKPSTFQEFLVRAQNHIIAEESMSVPDFTFASPGQKPTSEKKKKSFGNTHKKTSSTDPRWGDPNDPEVRAARKQYREDLKEGYRYIYSVGAAAIYEEIKGKGIIPDARPVKTPENQLDKGRYCDYHKSPGHNTDDCLSLLSALMKLIGNPQVRKFTKAGDNKGKRRMQEIPDDDEGDEGAPTFKRLRAQGDKEIFVIGPADVGSPQDQHRKRGREADAQPRSSQTPPTSGRSSPIPRVNTNRDTPTSSRRQAKAYARKAYNSGKQVMTSDLRETINARTCPITFTLEDASLFDHPHSDALIITAPICGIPLRIGARLPEPLRTQLIQFLRANADVFAWKHEDMKGIDPKVACHRLNIDKTVKPVIQKRRKLGPDRQLALEEKVNKLVDNKFVKETKYPTWVSNPVLVKKASGAWRLCIDFSDLNKACPKDSYPLPHIDYMVDTTSGHELMSFMDAYSGYNQIPMDPEEAEHTSFYSARGLYCYTMMPFGLKNAGATYQRLVNKMFSRLIGQTMEVYVDDMLVKSVVADDHVRDYSMVLNPKKCTFGVKSGKFLGYMVSQRGIEANPTKIQAILDLRPPTSVKGVQSLTGRLAALNRFISKSTDRCKPFFDAIKKGKKFEWTDECQKSLDNIKDTLGRPPVLQKPKPDEVLYLYLSVSNSAVSAVLIREEETCQHPIYYVSKALHDAELRYPPMEKLAYALVIAARKLRPYFQEHSVTVLTAHPLRQVLHRPDTSGRMIKWA</sequence>
<dbReference type="GO" id="GO:0003824">
    <property type="term" value="F:catalytic activity"/>
    <property type="evidence" value="ECO:0007669"/>
    <property type="project" value="UniProtKB-KW"/>
</dbReference>
<dbReference type="InterPro" id="IPR005162">
    <property type="entry name" value="Retrotrans_gag_dom"/>
</dbReference>
<dbReference type="InterPro" id="IPR043128">
    <property type="entry name" value="Rev_trsase/Diguanyl_cyclase"/>
</dbReference>
<dbReference type="InterPro" id="IPR043502">
    <property type="entry name" value="DNA/RNA_pol_sf"/>
</dbReference>
<feature type="compositionally biased region" description="Basic and acidic residues" evidence="2">
    <location>
        <begin position="332"/>
        <end position="344"/>
    </location>
</feature>
<dbReference type="SUPFAM" id="SSF56672">
    <property type="entry name" value="DNA/RNA polymerases"/>
    <property type="match status" value="1"/>
</dbReference>
<feature type="region of interest" description="Disordered" evidence="2">
    <location>
        <begin position="203"/>
        <end position="241"/>
    </location>
</feature>
<dbReference type="Proteomes" id="UP001153555">
    <property type="component" value="Unassembled WGS sequence"/>
</dbReference>